<dbReference type="AlphaFoldDB" id="A0A2Z3H1R6"/>
<dbReference type="OrthoDB" id="9768064at2"/>
<name>A0A2Z3H1R6_9BACT</name>
<comment type="cofactor">
    <cofactor evidence="2">
        <name>[4Fe-4S] cluster</name>
        <dbReference type="ChEBI" id="CHEBI:49883"/>
    </cofactor>
</comment>
<proteinExistence type="inferred from homology"/>
<reference evidence="14 15" key="1">
    <citation type="submission" date="2018-01" db="EMBL/GenBank/DDBJ databases">
        <title>G. obscuriglobus.</title>
        <authorList>
            <person name="Franke J."/>
            <person name="Blomberg W."/>
            <person name="Selmecki A."/>
        </authorList>
    </citation>
    <scope>NUCLEOTIDE SEQUENCE [LARGE SCALE GENOMIC DNA]</scope>
    <source>
        <strain evidence="14 15">DSM 5831</strain>
    </source>
</reference>
<evidence type="ECO:0000256" key="10">
    <source>
        <dbReference type="ARBA" id="ARBA00023235"/>
    </source>
</evidence>
<keyword evidence="7 11" id="KW-0663">Pyridoxal phosphate</keyword>
<dbReference type="Gene3D" id="6.10.140.1170">
    <property type="match status" value="1"/>
</dbReference>
<dbReference type="Gene3D" id="3.20.20.70">
    <property type="entry name" value="Aldolase class I"/>
    <property type="match status" value="1"/>
</dbReference>
<keyword evidence="15" id="KW-1185">Reference proteome</keyword>
<evidence type="ECO:0000256" key="7">
    <source>
        <dbReference type="ARBA" id="ARBA00022898"/>
    </source>
</evidence>
<evidence type="ECO:0000256" key="4">
    <source>
        <dbReference type="ARBA" id="ARBA00022485"/>
    </source>
</evidence>
<dbReference type="RefSeq" id="WP_010036402.1">
    <property type="nucleotide sequence ID" value="NZ_CP025958.1"/>
</dbReference>
<feature type="region of interest" description="Disordered" evidence="12">
    <location>
        <begin position="1"/>
        <end position="37"/>
    </location>
</feature>
<evidence type="ECO:0000256" key="1">
    <source>
        <dbReference type="ARBA" id="ARBA00001933"/>
    </source>
</evidence>
<comment type="similarity">
    <text evidence="3">Belongs to the radical SAM superfamily. KamA family.</text>
</comment>
<keyword evidence="9" id="KW-0411">Iron-sulfur</keyword>
<dbReference type="GO" id="GO:0051539">
    <property type="term" value="F:4 iron, 4 sulfur cluster binding"/>
    <property type="evidence" value="ECO:0007669"/>
    <property type="project" value="UniProtKB-KW"/>
</dbReference>
<feature type="domain" description="Radical SAM core" evidence="13">
    <location>
        <begin position="140"/>
        <end position="356"/>
    </location>
</feature>
<evidence type="ECO:0000256" key="5">
    <source>
        <dbReference type="ARBA" id="ARBA00022691"/>
    </source>
</evidence>
<sequence>MFESDARHPLIERAVAPAASGFEDEEPPSQPRRHPLWKDVPDAQWDDWRWQTQNSIRSVRQLRTLLSFTPEELEALGELESEYKLAIPPYFFSLIDPEDPNDPIRLQSVPSPLEAESASGHELDDPLEEEKDSPVPGLTHRYSDRALLVTTPNCTMYCRYCTRKRATLTRGGWEGVSADDERMIQYVREHREIKDVIVSGGDPLTLPMGKLRYYLESLKAMKHVDVIRVGTRVPVTLPQRLYDPELIDLLGSAEKVYVQTHFNHPREVTPEAVRACKSLLRAGVPINNHTVLLKGVNDDVGTMRSLFRALLRAKVRPYYLFHCDPVTGAGHFRTSVWKGLEIMEGLRGHMSGIGIPTYVVDGPQGSGKIPILPNYLISMSDDVVVLRNYEGMIVRYKADDKPMSAGQPTTTKGVSGLLQGDKGSLIPEGNERMARRKPRVVRDGCGGGERDANSDGAAMRPIIPLPLLNSGNGNGNIASNG</sequence>
<dbReference type="GO" id="GO:0016853">
    <property type="term" value="F:isomerase activity"/>
    <property type="evidence" value="ECO:0007669"/>
    <property type="project" value="UniProtKB-KW"/>
</dbReference>
<keyword evidence="6" id="KW-0479">Metal-binding</keyword>
<protein>
    <submittedName>
        <fullName evidence="14">Lysine 2,3-aminomutase</fullName>
    </submittedName>
</protein>
<dbReference type="Gene3D" id="6.20.120.40">
    <property type="match status" value="1"/>
</dbReference>
<dbReference type="KEGG" id="gog:C1280_23490"/>
<dbReference type="InterPro" id="IPR058240">
    <property type="entry name" value="rSAM_sf"/>
</dbReference>
<dbReference type="PROSITE" id="PS51918">
    <property type="entry name" value="RADICAL_SAM"/>
    <property type="match status" value="1"/>
</dbReference>
<keyword evidence="5" id="KW-0949">S-adenosyl-L-methionine</keyword>
<dbReference type="GO" id="GO:0046872">
    <property type="term" value="F:metal ion binding"/>
    <property type="evidence" value="ECO:0007669"/>
    <property type="project" value="UniProtKB-KW"/>
</dbReference>
<keyword evidence="10" id="KW-0413">Isomerase</keyword>
<dbReference type="Pfam" id="PF04055">
    <property type="entry name" value="Radical_SAM"/>
    <property type="match status" value="1"/>
</dbReference>
<dbReference type="SFLD" id="SFLDG01070">
    <property type="entry name" value="PLP-dependent"/>
    <property type="match status" value="1"/>
</dbReference>
<accession>A0A2Z3H1R6</accession>
<organism evidence="14 15">
    <name type="scientific">Gemmata obscuriglobus</name>
    <dbReference type="NCBI Taxonomy" id="114"/>
    <lineage>
        <taxon>Bacteria</taxon>
        <taxon>Pseudomonadati</taxon>
        <taxon>Planctomycetota</taxon>
        <taxon>Planctomycetia</taxon>
        <taxon>Gemmatales</taxon>
        <taxon>Gemmataceae</taxon>
        <taxon>Gemmata</taxon>
    </lineage>
</organism>
<evidence type="ECO:0000256" key="12">
    <source>
        <dbReference type="SAM" id="MobiDB-lite"/>
    </source>
</evidence>
<dbReference type="NCBIfam" id="TIGR00238">
    <property type="entry name" value="KamA family radical SAM protein"/>
    <property type="match status" value="1"/>
</dbReference>
<dbReference type="InterPro" id="IPR013785">
    <property type="entry name" value="Aldolase_TIM"/>
</dbReference>
<dbReference type="SFLD" id="SFLDS00029">
    <property type="entry name" value="Radical_SAM"/>
    <property type="match status" value="1"/>
</dbReference>
<dbReference type="InterPro" id="IPR025895">
    <property type="entry name" value="LAM_C_dom"/>
</dbReference>
<dbReference type="Pfam" id="PF12544">
    <property type="entry name" value="LAM_C"/>
    <property type="match status" value="1"/>
</dbReference>
<evidence type="ECO:0000256" key="2">
    <source>
        <dbReference type="ARBA" id="ARBA00001966"/>
    </source>
</evidence>
<evidence type="ECO:0000256" key="3">
    <source>
        <dbReference type="ARBA" id="ARBA00008703"/>
    </source>
</evidence>
<dbReference type="InterPro" id="IPR007197">
    <property type="entry name" value="rSAM"/>
</dbReference>
<feature type="modified residue" description="N6-(pyridoxal phosphate)lysine" evidence="11">
    <location>
        <position position="368"/>
    </location>
</feature>
<dbReference type="SUPFAM" id="SSF102114">
    <property type="entry name" value="Radical SAM enzymes"/>
    <property type="match status" value="1"/>
</dbReference>
<feature type="compositionally biased region" description="Basic and acidic residues" evidence="12">
    <location>
        <begin position="1"/>
        <end position="11"/>
    </location>
</feature>
<evidence type="ECO:0000256" key="9">
    <source>
        <dbReference type="ARBA" id="ARBA00023014"/>
    </source>
</evidence>
<keyword evidence="8" id="KW-0408">Iron</keyword>
<evidence type="ECO:0000313" key="14">
    <source>
        <dbReference type="EMBL" id="AWM39668.1"/>
    </source>
</evidence>
<evidence type="ECO:0000259" key="13">
    <source>
        <dbReference type="PROSITE" id="PS51918"/>
    </source>
</evidence>
<feature type="region of interest" description="Disordered" evidence="12">
    <location>
        <begin position="402"/>
        <end position="428"/>
    </location>
</feature>
<dbReference type="CDD" id="cd01335">
    <property type="entry name" value="Radical_SAM"/>
    <property type="match status" value="1"/>
</dbReference>
<keyword evidence="4" id="KW-0004">4Fe-4S</keyword>
<gene>
    <name evidence="14" type="ORF">C1280_23490</name>
</gene>
<dbReference type="Proteomes" id="UP000245802">
    <property type="component" value="Chromosome"/>
</dbReference>
<dbReference type="PANTHER" id="PTHR30538">
    <property type="entry name" value="LYSINE 2,3-AMINOMUTASE-RELATED"/>
    <property type="match status" value="1"/>
</dbReference>
<dbReference type="InterPro" id="IPR003739">
    <property type="entry name" value="Lys_aminomutase/Glu_NH3_mut"/>
</dbReference>
<evidence type="ECO:0000256" key="11">
    <source>
        <dbReference type="PIRSR" id="PIRSR603739-50"/>
    </source>
</evidence>
<dbReference type="PANTHER" id="PTHR30538:SF1">
    <property type="entry name" value="L-LYSINE 2,3-AMINOMUTASE"/>
    <property type="match status" value="1"/>
</dbReference>
<dbReference type="EMBL" id="CP025958">
    <property type="protein sequence ID" value="AWM39668.1"/>
    <property type="molecule type" value="Genomic_DNA"/>
</dbReference>
<comment type="cofactor">
    <cofactor evidence="1 11">
        <name>pyridoxal 5'-phosphate</name>
        <dbReference type="ChEBI" id="CHEBI:597326"/>
    </cofactor>
</comment>
<feature type="region of interest" description="Disordered" evidence="12">
    <location>
        <begin position="102"/>
        <end position="137"/>
    </location>
</feature>
<evidence type="ECO:0000256" key="8">
    <source>
        <dbReference type="ARBA" id="ARBA00023004"/>
    </source>
</evidence>
<evidence type="ECO:0000313" key="15">
    <source>
        <dbReference type="Proteomes" id="UP000245802"/>
    </source>
</evidence>
<evidence type="ECO:0000256" key="6">
    <source>
        <dbReference type="ARBA" id="ARBA00022723"/>
    </source>
</evidence>